<dbReference type="KEGG" id="ota:OT_ostta12g02130"/>
<dbReference type="GeneID" id="34946305"/>
<dbReference type="InParanoid" id="A0A090N4I2"/>
<dbReference type="Proteomes" id="UP000009170">
    <property type="component" value="Unassembled WGS sequence"/>
</dbReference>
<organism evidence="1 2">
    <name type="scientific">Ostreococcus tauri</name>
    <name type="common">Marine green alga</name>
    <dbReference type="NCBI Taxonomy" id="70448"/>
    <lineage>
        <taxon>Eukaryota</taxon>
        <taxon>Viridiplantae</taxon>
        <taxon>Chlorophyta</taxon>
        <taxon>Mamiellophyceae</taxon>
        <taxon>Mamiellales</taxon>
        <taxon>Bathycoccaceae</taxon>
        <taxon>Ostreococcus</taxon>
    </lineage>
</organism>
<dbReference type="EMBL" id="CAID01000012">
    <property type="protein sequence ID" value="CEF99913.1"/>
    <property type="molecule type" value="Genomic_DNA"/>
</dbReference>
<proteinExistence type="predicted"/>
<reference evidence="2" key="1">
    <citation type="journal article" date="2006" name="Proc. Natl. Acad. Sci. U.S.A.">
        <title>Genome analysis of the smallest free-living eukaryote Ostreococcus tauri unveils many unique features.</title>
        <authorList>
            <person name="Derelle E."/>
            <person name="Ferraz C."/>
            <person name="Rombauts S."/>
            <person name="Rouze P."/>
            <person name="Worden A.Z."/>
            <person name="Robbens S."/>
            <person name="Partensky F."/>
            <person name="Degroeve S."/>
            <person name="Echeynie S."/>
            <person name="Cooke R."/>
            <person name="Saeys Y."/>
            <person name="Wuyts J."/>
            <person name="Jabbari K."/>
            <person name="Bowler C."/>
            <person name="Panaud O."/>
            <person name="Piegu B."/>
            <person name="Ball S.G."/>
            <person name="Ral J.-P."/>
            <person name="Bouget F.-Y."/>
            <person name="Piganeau G."/>
            <person name="De Baets B."/>
            <person name="Picard A."/>
            <person name="Delseny M."/>
            <person name="Demaille J."/>
            <person name="Van de Peer Y."/>
            <person name="Moreau H."/>
        </authorList>
    </citation>
    <scope>NUCLEOTIDE SEQUENCE [LARGE SCALE GENOMIC DNA]</scope>
    <source>
        <strain evidence="2">OTTH 0595 / CCAP 157/2 / RCC745</strain>
    </source>
</reference>
<sequence length="134" mass="14048">MAGVMQVTPMRNTLFGCMDDCGDCVHAACCTPCHLGTVAQRSGAGDCYGTCLVGYVLGCVYPCYAKGILQNALYRVGVNQPIGCFECCCCTPCLQCQVSREVNERQAAAAVAGPTSGQPQVIVVQAPPAQYVAR</sequence>
<dbReference type="AlphaFoldDB" id="A0A090N4I2"/>
<evidence type="ECO:0000313" key="2">
    <source>
        <dbReference type="Proteomes" id="UP000009170"/>
    </source>
</evidence>
<accession>A0A090N4I2</accession>
<comment type="caution">
    <text evidence="1">The sequence shown here is derived from an EMBL/GenBank/DDBJ whole genome shotgun (WGS) entry which is preliminary data.</text>
</comment>
<dbReference type="OrthoDB" id="1045822at2759"/>
<evidence type="ECO:0000313" key="1">
    <source>
        <dbReference type="EMBL" id="CEF99913.1"/>
    </source>
</evidence>
<evidence type="ECO:0008006" key="3">
    <source>
        <dbReference type="Google" id="ProtNLM"/>
    </source>
</evidence>
<reference evidence="1 2" key="2">
    <citation type="journal article" date="2014" name="BMC Genomics">
        <title>An improved genome of the model marine alga Ostreococcus tauri unfolds by assessing Illumina de novo assemblies.</title>
        <authorList>
            <person name="Blanc-Mathieu R."/>
            <person name="Verhelst B."/>
            <person name="Derelle E."/>
            <person name="Rombauts S."/>
            <person name="Bouget F.Y."/>
            <person name="Carre I."/>
            <person name="Chateau A."/>
            <person name="Eyre-Walker A."/>
            <person name="Grimsley N."/>
            <person name="Moreau H."/>
            <person name="Piegu B."/>
            <person name="Rivals E."/>
            <person name="Schackwitz W."/>
            <person name="Van de Peer Y."/>
            <person name="Piganeau G."/>
        </authorList>
    </citation>
    <scope>NUCLEOTIDE SEQUENCE [LARGE SCALE GENOMIC DNA]</scope>
    <source>
        <strain evidence="2">OTTH 0595 / CCAP 157/2 / RCC745</strain>
    </source>
</reference>
<dbReference type="RefSeq" id="XP_022840109.1">
    <property type="nucleotide sequence ID" value="XM_022982889.1"/>
</dbReference>
<name>A0A090N4I2_OSTTA</name>
<protein>
    <recommendedName>
        <fullName evidence="3">PLAC8 family-domain-containing protein</fullName>
    </recommendedName>
</protein>
<keyword evidence="2" id="KW-1185">Reference proteome</keyword>
<gene>
    <name evidence="1" type="ORF">OT_ostta12g02130</name>
</gene>